<evidence type="ECO:0000256" key="5">
    <source>
        <dbReference type="ARBA" id="ARBA00023004"/>
    </source>
</evidence>
<dbReference type="Gene3D" id="1.10.630.10">
    <property type="entry name" value="Cytochrome P450"/>
    <property type="match status" value="1"/>
</dbReference>
<dbReference type="CDD" id="cd11041">
    <property type="entry name" value="CYP503A1-like"/>
    <property type="match status" value="1"/>
</dbReference>
<dbReference type="PANTHER" id="PTHR46206:SF7">
    <property type="entry name" value="P450, PUTATIVE (EUROFUNG)-RELATED"/>
    <property type="match status" value="1"/>
</dbReference>
<gene>
    <name evidence="7" type="ORF">SBRCBS47491_009680</name>
</gene>
<keyword evidence="3 6" id="KW-0479">Metal-binding</keyword>
<accession>A0ABP0CZ80</accession>
<keyword evidence="6" id="KW-0349">Heme</keyword>
<name>A0ABP0CZ80_9PEZI</name>
<organism evidence="7 8">
    <name type="scientific">Sporothrix bragantina</name>
    <dbReference type="NCBI Taxonomy" id="671064"/>
    <lineage>
        <taxon>Eukaryota</taxon>
        <taxon>Fungi</taxon>
        <taxon>Dikarya</taxon>
        <taxon>Ascomycota</taxon>
        <taxon>Pezizomycotina</taxon>
        <taxon>Sordariomycetes</taxon>
        <taxon>Sordariomycetidae</taxon>
        <taxon>Ophiostomatales</taxon>
        <taxon>Ophiostomataceae</taxon>
        <taxon>Sporothrix</taxon>
    </lineage>
</organism>
<dbReference type="Proteomes" id="UP001642406">
    <property type="component" value="Unassembled WGS sequence"/>
</dbReference>
<evidence type="ECO:0000313" key="7">
    <source>
        <dbReference type="EMBL" id="CAK7236566.1"/>
    </source>
</evidence>
<evidence type="ECO:0000256" key="4">
    <source>
        <dbReference type="ARBA" id="ARBA00023002"/>
    </source>
</evidence>
<evidence type="ECO:0000313" key="8">
    <source>
        <dbReference type="Proteomes" id="UP001642406"/>
    </source>
</evidence>
<keyword evidence="4 6" id="KW-0560">Oxidoreductase</keyword>
<comment type="caution">
    <text evidence="7">The sequence shown here is derived from an EMBL/GenBank/DDBJ whole genome shotgun (WGS) entry which is preliminary data.</text>
</comment>
<protein>
    <recommendedName>
        <fullName evidence="9">Cytochrome P450</fullName>
    </recommendedName>
</protein>
<dbReference type="Pfam" id="PF00067">
    <property type="entry name" value="p450"/>
    <property type="match status" value="2"/>
</dbReference>
<comment type="cofactor">
    <cofactor evidence="1">
        <name>heme</name>
        <dbReference type="ChEBI" id="CHEBI:30413"/>
    </cofactor>
</comment>
<dbReference type="PRINTS" id="PR00385">
    <property type="entry name" value="P450"/>
</dbReference>
<dbReference type="SUPFAM" id="SSF48264">
    <property type="entry name" value="Cytochrome P450"/>
    <property type="match status" value="1"/>
</dbReference>
<dbReference type="InterPro" id="IPR017972">
    <property type="entry name" value="Cyt_P450_CS"/>
</dbReference>
<keyword evidence="5 6" id="KW-0408">Iron</keyword>
<dbReference type="EMBL" id="CAWUHC010000162">
    <property type="protein sequence ID" value="CAK7236566.1"/>
    <property type="molecule type" value="Genomic_DNA"/>
</dbReference>
<reference evidence="7 8" key="1">
    <citation type="submission" date="2024-01" db="EMBL/GenBank/DDBJ databases">
        <authorList>
            <person name="Allen C."/>
            <person name="Tagirdzhanova G."/>
        </authorList>
    </citation>
    <scope>NUCLEOTIDE SEQUENCE [LARGE SCALE GENOMIC DNA]</scope>
</reference>
<dbReference type="PROSITE" id="PS00086">
    <property type="entry name" value="CYTOCHROME_P450"/>
    <property type="match status" value="1"/>
</dbReference>
<evidence type="ECO:0000256" key="6">
    <source>
        <dbReference type="RuleBase" id="RU000461"/>
    </source>
</evidence>
<evidence type="ECO:0000256" key="2">
    <source>
        <dbReference type="ARBA" id="ARBA00010617"/>
    </source>
</evidence>
<dbReference type="InterPro" id="IPR036396">
    <property type="entry name" value="Cyt_P450_sf"/>
</dbReference>
<comment type="similarity">
    <text evidence="2 6">Belongs to the cytochrome P450 family.</text>
</comment>
<keyword evidence="6" id="KW-0503">Monooxygenase</keyword>
<evidence type="ECO:0000256" key="3">
    <source>
        <dbReference type="ARBA" id="ARBA00022723"/>
    </source>
</evidence>
<sequence>MMATTKRFKNGIFQITTSRNATIIVLDPKFLPELNKLPSSVLSMEKAVDESMETKYTRIETHVPISPGIITGKLTPALSRLSGRISQEVEEVLSLELPPSQNWTEINIHHKLLRTVAMVSGFVFIGPELSRTEQYLDAAINYTMDVMHAQRAVQQMKPWLRPFLSGRLPQLKKLYQRIAEADDFMGPVINLRKEVTANVSENDKPDDMLQWLIDALPKYPDANSQNLTKVQLGLSFAAIHTTTLAATNAFYNLAAMQEYIPILREEAAQALAENDGVLTARALQSMKKMDSFLKETMRMAPASMEIPAVSVNSDPSIFPDPLKFDGLRFYNLRQDGPKESAAMHQFVSVNPSSLTFGYGRHACPGRFFAASEIKMILTHVLMSHDMKLAEGATERYPNIEFGSMSIPDPSKKLLFRAKQ</sequence>
<dbReference type="PANTHER" id="PTHR46206">
    <property type="entry name" value="CYTOCHROME P450"/>
    <property type="match status" value="1"/>
</dbReference>
<keyword evidence="8" id="KW-1185">Reference proteome</keyword>
<evidence type="ECO:0000256" key="1">
    <source>
        <dbReference type="ARBA" id="ARBA00001971"/>
    </source>
</evidence>
<dbReference type="InterPro" id="IPR001128">
    <property type="entry name" value="Cyt_P450"/>
</dbReference>
<evidence type="ECO:0008006" key="9">
    <source>
        <dbReference type="Google" id="ProtNLM"/>
    </source>
</evidence>
<proteinExistence type="inferred from homology"/>